<protein>
    <submittedName>
        <fullName evidence="1">Uncharacterized protein</fullName>
    </submittedName>
</protein>
<organism evidence="1 2">
    <name type="scientific">Thelohanellus kitauei</name>
    <name type="common">Myxosporean</name>
    <dbReference type="NCBI Taxonomy" id="669202"/>
    <lineage>
        <taxon>Eukaryota</taxon>
        <taxon>Metazoa</taxon>
        <taxon>Cnidaria</taxon>
        <taxon>Myxozoa</taxon>
        <taxon>Myxosporea</taxon>
        <taxon>Bivalvulida</taxon>
        <taxon>Platysporina</taxon>
        <taxon>Myxobolidae</taxon>
        <taxon>Thelohanellus</taxon>
    </lineage>
</organism>
<dbReference type="Proteomes" id="UP000031668">
    <property type="component" value="Unassembled WGS sequence"/>
</dbReference>
<accession>A0A0C2N5M6</accession>
<dbReference type="EMBL" id="JWZT01002525">
    <property type="protein sequence ID" value="KII69207.1"/>
    <property type="molecule type" value="Genomic_DNA"/>
</dbReference>
<reference evidence="1 2" key="1">
    <citation type="journal article" date="2014" name="Genome Biol. Evol.">
        <title>The genome of the myxosporean Thelohanellus kitauei shows adaptations to nutrient acquisition within its fish host.</title>
        <authorList>
            <person name="Yang Y."/>
            <person name="Xiong J."/>
            <person name="Zhou Z."/>
            <person name="Huo F."/>
            <person name="Miao W."/>
            <person name="Ran C."/>
            <person name="Liu Y."/>
            <person name="Zhang J."/>
            <person name="Feng J."/>
            <person name="Wang M."/>
            <person name="Wang M."/>
            <person name="Wang L."/>
            <person name="Yao B."/>
        </authorList>
    </citation>
    <scope>NUCLEOTIDE SEQUENCE [LARGE SCALE GENOMIC DNA]</scope>
    <source>
        <strain evidence="1">Wuqing</strain>
    </source>
</reference>
<dbReference type="AlphaFoldDB" id="A0A0C2N5M6"/>
<proteinExistence type="predicted"/>
<keyword evidence="2" id="KW-1185">Reference proteome</keyword>
<evidence type="ECO:0000313" key="2">
    <source>
        <dbReference type="Proteomes" id="UP000031668"/>
    </source>
</evidence>
<name>A0A0C2N5M6_THEKT</name>
<evidence type="ECO:0000313" key="1">
    <source>
        <dbReference type="EMBL" id="KII69207.1"/>
    </source>
</evidence>
<gene>
    <name evidence="1" type="ORF">RF11_04808</name>
</gene>
<comment type="caution">
    <text evidence="1">The sequence shown here is derived from an EMBL/GenBank/DDBJ whole genome shotgun (WGS) entry which is preliminary data.</text>
</comment>
<sequence>MIRTFCDVTTFDVVNNHLYFIQYSMLVDIDLNNPSRLNRTHYFSSMRIYQTETPHRYGNTTCELTCDPLISSQDICYCVDQVKQTKEYICGKYDTTSTEIIYSFRPILCGFYVPKRKTSEK</sequence>